<dbReference type="eggNOG" id="KOG0973">
    <property type="taxonomic scope" value="Eukaryota"/>
</dbReference>
<dbReference type="Pfam" id="PF24105">
    <property type="entry name" value="Beta-prop_CAF1B_HIR1"/>
    <property type="match status" value="1"/>
</dbReference>
<feature type="repeat" description="WD" evidence="9">
    <location>
        <begin position="200"/>
        <end position="241"/>
    </location>
</feature>
<evidence type="ECO:0000256" key="1">
    <source>
        <dbReference type="ARBA" id="ARBA00004123"/>
    </source>
</evidence>
<accession>M2XVT5</accession>
<evidence type="ECO:0000259" key="11">
    <source>
        <dbReference type="Pfam" id="PF07569"/>
    </source>
</evidence>
<dbReference type="RefSeq" id="XP_005704055.1">
    <property type="nucleotide sequence ID" value="XM_005703998.1"/>
</dbReference>
<comment type="similarity">
    <text evidence="2 10">Belongs to the WD repeat HIR1 family.</text>
</comment>
<dbReference type="GeneID" id="17086435"/>
<dbReference type="SUPFAM" id="SSF50978">
    <property type="entry name" value="WD40 repeat-like"/>
    <property type="match status" value="1"/>
</dbReference>
<dbReference type="PANTHER" id="PTHR13831:SF0">
    <property type="entry name" value="PROTEIN HIRA"/>
    <property type="match status" value="1"/>
</dbReference>
<dbReference type="GO" id="GO:0005634">
    <property type="term" value="C:nucleus"/>
    <property type="evidence" value="ECO:0007669"/>
    <property type="project" value="UniProtKB-SubCell"/>
</dbReference>
<keyword evidence="8 10" id="KW-0539">Nucleus</keyword>
<dbReference type="STRING" id="130081.M2XVT5"/>
<dbReference type="InterPro" id="IPR036322">
    <property type="entry name" value="WD40_repeat_dom_sf"/>
</dbReference>
<dbReference type="InterPro" id="IPR001680">
    <property type="entry name" value="WD40_rpt"/>
</dbReference>
<evidence type="ECO:0000256" key="8">
    <source>
        <dbReference type="ARBA" id="ARBA00023242"/>
    </source>
</evidence>
<gene>
    <name evidence="13" type="ORF">Gasu_49810</name>
</gene>
<feature type="domain" description="CAF1B/HIR1 beta-propeller" evidence="12">
    <location>
        <begin position="93"/>
        <end position="399"/>
    </location>
</feature>
<evidence type="ECO:0000256" key="2">
    <source>
        <dbReference type="ARBA" id="ARBA00007306"/>
    </source>
</evidence>
<dbReference type="Gene3D" id="2.130.10.10">
    <property type="entry name" value="YVTN repeat-like/Quinoprotein amine dehydrogenase"/>
    <property type="match status" value="2"/>
</dbReference>
<evidence type="ECO:0000256" key="4">
    <source>
        <dbReference type="ARBA" id="ARBA00022737"/>
    </source>
</evidence>
<dbReference type="GO" id="GO:0006351">
    <property type="term" value="P:DNA-templated transcription"/>
    <property type="evidence" value="ECO:0007669"/>
    <property type="project" value="InterPro"/>
</dbReference>
<keyword evidence="4 10" id="KW-0677">Repeat</keyword>
<evidence type="ECO:0000256" key="7">
    <source>
        <dbReference type="ARBA" id="ARBA00023163"/>
    </source>
</evidence>
<keyword evidence="10" id="KW-0678">Repressor</keyword>
<reference evidence="14" key="1">
    <citation type="journal article" date="2013" name="Science">
        <title>Gene transfer from bacteria and archaea facilitated evolution of an extremophilic eukaryote.</title>
        <authorList>
            <person name="Schonknecht G."/>
            <person name="Chen W.H."/>
            <person name="Ternes C.M."/>
            <person name="Barbier G.G."/>
            <person name="Shrestha R.P."/>
            <person name="Stanke M."/>
            <person name="Brautigam A."/>
            <person name="Baker B.J."/>
            <person name="Banfield J.F."/>
            <person name="Garavito R.M."/>
            <person name="Carr K."/>
            <person name="Wilkerson C."/>
            <person name="Rensing S.A."/>
            <person name="Gagneul D."/>
            <person name="Dickenson N.E."/>
            <person name="Oesterhelt C."/>
            <person name="Lercher M.J."/>
            <person name="Weber A.P."/>
        </authorList>
    </citation>
    <scope>NUCLEOTIDE SEQUENCE [LARGE SCALE GENOMIC DNA]</scope>
    <source>
        <strain evidence="14">074W</strain>
    </source>
</reference>
<dbReference type="GO" id="GO:0006338">
    <property type="term" value="P:chromatin remodeling"/>
    <property type="evidence" value="ECO:0007669"/>
    <property type="project" value="InterPro"/>
</dbReference>
<feature type="repeat" description="WD" evidence="9">
    <location>
        <begin position="158"/>
        <end position="199"/>
    </location>
</feature>
<evidence type="ECO:0000256" key="3">
    <source>
        <dbReference type="ARBA" id="ARBA00022574"/>
    </source>
</evidence>
<dbReference type="Pfam" id="PF00400">
    <property type="entry name" value="WD40"/>
    <property type="match status" value="1"/>
</dbReference>
<keyword evidence="14" id="KW-1185">Reference proteome</keyword>
<feature type="repeat" description="WD" evidence="9">
    <location>
        <begin position="100"/>
        <end position="131"/>
    </location>
</feature>
<dbReference type="InterPro" id="IPR019775">
    <property type="entry name" value="WD40_repeat_CS"/>
</dbReference>
<dbReference type="GO" id="GO:0006355">
    <property type="term" value="P:regulation of DNA-templated transcription"/>
    <property type="evidence" value="ECO:0007669"/>
    <property type="project" value="InterPro"/>
</dbReference>
<dbReference type="Pfam" id="PF07569">
    <property type="entry name" value="Hira"/>
    <property type="match status" value="1"/>
</dbReference>
<dbReference type="InterPro" id="IPR015943">
    <property type="entry name" value="WD40/YVTN_repeat-like_dom_sf"/>
</dbReference>
<dbReference type="RefSeq" id="XP_005704054.1">
    <property type="nucleotide sequence ID" value="XM_005703997.1"/>
</dbReference>
<keyword evidence="7 10" id="KW-0804">Transcription</keyword>
<dbReference type="OrthoDB" id="2192933at2759"/>
<evidence type="ECO:0000313" key="14">
    <source>
        <dbReference type="Proteomes" id="UP000030680"/>
    </source>
</evidence>
<dbReference type="Gramene" id="EME27534">
    <property type="protein sequence ID" value="EME27534"/>
    <property type="gene ID" value="Gasu_49810"/>
</dbReference>
<evidence type="ECO:0000256" key="5">
    <source>
        <dbReference type="ARBA" id="ARBA00022853"/>
    </source>
</evidence>
<dbReference type="GO" id="GO:0000417">
    <property type="term" value="C:HIR complex"/>
    <property type="evidence" value="ECO:0007669"/>
    <property type="project" value="TreeGrafter"/>
</dbReference>
<keyword evidence="6 10" id="KW-0805">Transcription regulation</keyword>
<keyword evidence="5 10" id="KW-0156">Chromatin regulator</keyword>
<dbReference type="KEGG" id="gsl:Gasu_49810"/>
<dbReference type="InterPro" id="IPR011494">
    <property type="entry name" value="HIRA-like_C"/>
</dbReference>
<dbReference type="GO" id="GO:0000785">
    <property type="term" value="C:chromatin"/>
    <property type="evidence" value="ECO:0007669"/>
    <property type="project" value="TreeGrafter"/>
</dbReference>
<feature type="domain" description="Protein HIRA-like C-terminal" evidence="11">
    <location>
        <begin position="687"/>
        <end position="878"/>
    </location>
</feature>
<dbReference type="AlphaFoldDB" id="M2XVT5"/>
<evidence type="ECO:0000259" key="12">
    <source>
        <dbReference type="Pfam" id="PF24105"/>
    </source>
</evidence>
<dbReference type="PROSITE" id="PS50294">
    <property type="entry name" value="WD_REPEATS_REGION"/>
    <property type="match status" value="2"/>
</dbReference>
<comment type="subcellular location">
    <subcellularLocation>
        <location evidence="1 10">Nucleus</location>
    </subcellularLocation>
</comment>
<organism evidence="13 14">
    <name type="scientific">Galdieria sulphuraria</name>
    <name type="common">Red alga</name>
    <dbReference type="NCBI Taxonomy" id="130081"/>
    <lineage>
        <taxon>Eukaryota</taxon>
        <taxon>Rhodophyta</taxon>
        <taxon>Bangiophyceae</taxon>
        <taxon>Galdieriales</taxon>
        <taxon>Galdieriaceae</taxon>
        <taxon>Galdieria</taxon>
    </lineage>
</organism>
<dbReference type="SMART" id="SM00320">
    <property type="entry name" value="WD40"/>
    <property type="match status" value="5"/>
</dbReference>
<dbReference type="EMBL" id="KB454531">
    <property type="protein sequence ID" value="EME27535.1"/>
    <property type="molecule type" value="Genomic_DNA"/>
</dbReference>
<sequence length="944" mass="107595">MGRALRPEWLTHRVRQGQPHIFSVDIQNIQNNPRIATCGCDGIVRIWFLKALVIGEQDLIGEEQEEGVEVLQVEETRSTEQSSDKNSNSSIPQNALAASLSYHSRSVNMVRWSPQGQWLASAGDDFLVFIYHKEEGKGYSPFGSKEPTPLENWRGRKLSGHSNDVLGVAWSPSGELLASCSVDNTIIIWNVRSDTIVTRLQGHESFVKGLSFDPTGRFLASHGEDLAVLIWKTSDWRIEKEIRETFKESRTVEYQKSLFYRLDWSPCGRELVCSNCLAVHNDKRIHAAVLFHRECNFERPEYFKTSVPVLCVRYSKRMYKSKRDEQVDIGNEAYTAIAFGTASGTLLVWVSKSSKALLALKNACQGPILDLSWSPDGYSLITSSAIGPPLYFQFTEEELGYVLTAKEEKQVFDDVRSKLGANYENVPLTQSTVQLEMEGLYAKHMQEGYLPNQIVSSQEHLEKDKHNGVHQPSLQQKQQEYNVGKKRRIVPKCLSTSNPQENGGSNPLMNTEQTHLAEPIVTNGNEYRNMDSVVVDANLDVHTNLQSEQFQNLQHNDNSCSNQQTRENSSTDGANFFVQHFRKRLESYTPTLGEAWLFHSQETLDNPSNRKLSPFPMEWSKHRMIDEDDKIILRFENDELYCCSNDKILWQAALAKNAHPIALAGEKSTLYAAVSNSNMLHLFSIYGSRLYASIILNARPHMLEVFKGYLFVILVNGEMSLYRIPQIHLVLRASVLPILPEQISEKMGQPIIYPPLISKQEDICLTLYNGSSYLFQRNLGNWICIADDSFIHSEFFHINFSSHSEHESIPQRHLLTWFRKMVGKMTTPKIANVKPTKVLLESIAHLETMMASADILNSKEEFRKLLLCYIEKLCSIQATELPSRMDKLKQVLDDILQGKDGFFSRNLDSFEKTTFMLQVVLPIVSKNRQLQNVAEEYVEKIRSM</sequence>
<dbReference type="OMA" id="WVTHDGY"/>
<evidence type="ECO:0000256" key="6">
    <source>
        <dbReference type="ARBA" id="ARBA00023015"/>
    </source>
</evidence>
<dbReference type="PROSITE" id="PS50082">
    <property type="entry name" value="WD_REPEATS_2"/>
    <property type="match status" value="3"/>
</dbReference>
<dbReference type="PROSITE" id="PS00678">
    <property type="entry name" value="WD_REPEATS_1"/>
    <property type="match status" value="1"/>
</dbReference>
<dbReference type="PANTHER" id="PTHR13831">
    <property type="entry name" value="MEMBER OF THE HIR1 FAMILY OF WD-REPEAT PROTEINS"/>
    <property type="match status" value="1"/>
</dbReference>
<evidence type="ECO:0000256" key="10">
    <source>
        <dbReference type="RuleBase" id="RU364014"/>
    </source>
</evidence>
<dbReference type="GO" id="GO:0031491">
    <property type="term" value="F:nucleosome binding"/>
    <property type="evidence" value="ECO:0007669"/>
    <property type="project" value="TreeGrafter"/>
</dbReference>
<protein>
    <recommendedName>
        <fullName evidence="10">Protein HIRA</fullName>
    </recommendedName>
</protein>
<name>M2XVT5_GALSU</name>
<dbReference type="Proteomes" id="UP000030680">
    <property type="component" value="Unassembled WGS sequence"/>
</dbReference>
<reference evidence="13" key="2">
    <citation type="journal article" date="2013" name="Science">
        <title>Gene Transfer from Bacteria and Archaea Facilitated Evolution of an Extremophilic Eukaryote.</title>
        <authorList>
            <person name="Schoenknecht G."/>
            <person name="Chen W.-H."/>
            <person name="Ternes C.M."/>
            <person name="Barbier G.G."/>
            <person name="Shrestha R.P."/>
            <person name="Stanke M."/>
            <person name="Brautigam A."/>
            <person name="Baker B.J."/>
            <person name="Banfield J.F."/>
            <person name="Garavito R.M."/>
            <person name="Carr K."/>
            <person name="Wilkerson C."/>
            <person name="Rensing S.A."/>
            <person name="Gagneul D."/>
            <person name="Dickenson N.E."/>
            <person name="Oesterhelt C."/>
            <person name="Lercher M.J."/>
            <person name="Weber A.P.M."/>
        </authorList>
    </citation>
    <scope>NUCLEOTIDE SEQUENCE</scope>
    <source>
        <strain evidence="13">074W</strain>
    </source>
</reference>
<keyword evidence="3 9" id="KW-0853">WD repeat</keyword>
<evidence type="ECO:0000313" key="13">
    <source>
        <dbReference type="EMBL" id="EME27534.1"/>
    </source>
</evidence>
<evidence type="ECO:0000256" key="9">
    <source>
        <dbReference type="PROSITE-ProRule" id="PRU00221"/>
    </source>
</evidence>
<comment type="function">
    <text evidence="10">Required for replication-independent chromatin assembly and for the periodic repression of histone gene transcription during the cell cycle.</text>
</comment>
<dbReference type="InterPro" id="IPR031120">
    <property type="entry name" value="HIR1-like"/>
</dbReference>
<dbReference type="Gramene" id="EME27535">
    <property type="protein sequence ID" value="EME27535"/>
    <property type="gene ID" value="Gasu_49810"/>
</dbReference>
<proteinExistence type="inferred from homology"/>
<dbReference type="InterPro" id="IPR055410">
    <property type="entry name" value="Beta-prop_CAF1B_HIR1"/>
</dbReference>
<dbReference type="EMBL" id="KB454531">
    <property type="protein sequence ID" value="EME27534.1"/>
    <property type="molecule type" value="Genomic_DNA"/>
</dbReference>